<name>A4Y017_ECTM1</name>
<dbReference type="GO" id="GO:0003700">
    <property type="term" value="F:DNA-binding transcription factor activity"/>
    <property type="evidence" value="ECO:0007669"/>
    <property type="project" value="TreeGrafter"/>
</dbReference>
<keyword evidence="1 2" id="KW-0238">DNA-binding</keyword>
<dbReference type="Pfam" id="PF00440">
    <property type="entry name" value="TetR_N"/>
    <property type="match status" value="1"/>
</dbReference>
<dbReference type="EMBL" id="CP000680">
    <property type="protein sequence ID" value="ABP86933.1"/>
    <property type="molecule type" value="Genomic_DNA"/>
</dbReference>
<organism evidence="4">
    <name type="scientific">Ectopseudomonas mendocina (strain ymp)</name>
    <name type="common">Pseudomonas mendocina</name>
    <dbReference type="NCBI Taxonomy" id="399739"/>
    <lineage>
        <taxon>Bacteria</taxon>
        <taxon>Pseudomonadati</taxon>
        <taxon>Pseudomonadota</taxon>
        <taxon>Gammaproteobacteria</taxon>
        <taxon>Pseudomonadales</taxon>
        <taxon>Pseudomonadaceae</taxon>
        <taxon>Ectopseudomonas</taxon>
    </lineage>
</organism>
<dbReference type="InterPro" id="IPR050109">
    <property type="entry name" value="HTH-type_TetR-like_transc_reg"/>
</dbReference>
<evidence type="ECO:0000313" key="4">
    <source>
        <dbReference type="EMBL" id="ABP86933.1"/>
    </source>
</evidence>
<dbReference type="Gene3D" id="1.10.357.10">
    <property type="entry name" value="Tetracycline Repressor, domain 2"/>
    <property type="match status" value="1"/>
</dbReference>
<dbReference type="PANTHER" id="PTHR30055:SF223">
    <property type="entry name" value="HTH-TYPE TRANSCRIPTIONAL REGULATOR UIDR"/>
    <property type="match status" value="1"/>
</dbReference>
<dbReference type="KEGG" id="pmy:Pmen_4186"/>
<accession>A4Y017</accession>
<feature type="DNA-binding region" description="H-T-H motif" evidence="2">
    <location>
        <begin position="54"/>
        <end position="73"/>
    </location>
</feature>
<dbReference type="InterPro" id="IPR025722">
    <property type="entry name" value="TetR"/>
</dbReference>
<dbReference type="AlphaFoldDB" id="A4Y017"/>
<dbReference type="SUPFAM" id="SSF46689">
    <property type="entry name" value="Homeodomain-like"/>
    <property type="match status" value="1"/>
</dbReference>
<evidence type="ECO:0000256" key="1">
    <source>
        <dbReference type="ARBA" id="ARBA00023125"/>
    </source>
</evidence>
<proteinExistence type="predicted"/>
<sequence>MADASGGNTSAVSPVPLPLLKSRSSCVMAPPKTRDRIVAESLALFNGQGERNVTTNHIAAHLGISPGNLYYHFRNKQMIIAELFAQYEAQVDSFLRLPEGRALTVEDKTFYLEALLAAMWHYRFLHRDLEHLLESDAELAERYRAFAQRCLVGAQSIYQGFVEAGILLMTPAQIEALTLNAWIIMTSWVRFLCTAGASPDNLSQDMLRRGIYQVLALEGGYIAPSARAAVEALYDRLHVPLEQVL</sequence>
<dbReference type="eggNOG" id="COG1309">
    <property type="taxonomic scope" value="Bacteria"/>
</dbReference>
<dbReference type="PROSITE" id="PS50977">
    <property type="entry name" value="HTH_TETR_2"/>
    <property type="match status" value="1"/>
</dbReference>
<dbReference type="HOGENOM" id="CLU_091262_0_0_6"/>
<feature type="domain" description="HTH tetR-type" evidence="3">
    <location>
        <begin position="31"/>
        <end position="91"/>
    </location>
</feature>
<dbReference type="InterPro" id="IPR001647">
    <property type="entry name" value="HTH_TetR"/>
</dbReference>
<dbReference type="Pfam" id="PF13972">
    <property type="entry name" value="TetR"/>
    <property type="match status" value="1"/>
</dbReference>
<protein>
    <submittedName>
        <fullName evidence="4">Transcriptional regulator, TetR family</fullName>
    </submittedName>
</protein>
<dbReference type="STRING" id="399739.Pmen_4186"/>
<dbReference type="GO" id="GO:0000976">
    <property type="term" value="F:transcription cis-regulatory region binding"/>
    <property type="evidence" value="ECO:0007669"/>
    <property type="project" value="TreeGrafter"/>
</dbReference>
<reference evidence="4" key="1">
    <citation type="submission" date="2007-04" db="EMBL/GenBank/DDBJ databases">
        <title>Complete sequence of Pseudomonas mendocina ymp.</title>
        <authorList>
            <consortium name="US DOE Joint Genome Institute"/>
            <person name="Copeland A."/>
            <person name="Lucas S."/>
            <person name="Lapidus A."/>
            <person name="Barry K."/>
            <person name="Glavina del Rio T."/>
            <person name="Dalin E."/>
            <person name="Tice H."/>
            <person name="Pitluck S."/>
            <person name="Kiss H."/>
            <person name="Brettin T."/>
            <person name="Detter J.C."/>
            <person name="Bruce D."/>
            <person name="Han C."/>
            <person name="Schmutz J."/>
            <person name="Larimer F."/>
            <person name="Land M."/>
            <person name="Hauser L."/>
            <person name="Kyrpides N."/>
            <person name="Mikhailova N."/>
            <person name="Hersman L."/>
            <person name="Dubois J."/>
            <person name="Maurice P."/>
            <person name="Richardson P."/>
        </authorList>
    </citation>
    <scope>NUCLEOTIDE SEQUENCE [LARGE SCALE GENOMIC DNA]</scope>
    <source>
        <strain evidence="4">Ymp</strain>
    </source>
</reference>
<dbReference type="PRINTS" id="PR00455">
    <property type="entry name" value="HTHTETR"/>
</dbReference>
<dbReference type="PANTHER" id="PTHR30055">
    <property type="entry name" value="HTH-TYPE TRANSCRIPTIONAL REGULATOR RUTR"/>
    <property type="match status" value="1"/>
</dbReference>
<dbReference type="InterPro" id="IPR009057">
    <property type="entry name" value="Homeodomain-like_sf"/>
</dbReference>
<evidence type="ECO:0000256" key="2">
    <source>
        <dbReference type="PROSITE-ProRule" id="PRU00335"/>
    </source>
</evidence>
<evidence type="ECO:0000259" key="3">
    <source>
        <dbReference type="PROSITE" id="PS50977"/>
    </source>
</evidence>
<gene>
    <name evidence="4" type="ordered locus">Pmen_4186</name>
</gene>